<proteinExistence type="predicted"/>
<evidence type="ECO:0000313" key="1">
    <source>
        <dbReference type="EMBL" id="OGH68696.1"/>
    </source>
</evidence>
<dbReference type="EMBL" id="MFQA01000034">
    <property type="protein sequence ID" value="OGH68696.1"/>
    <property type="molecule type" value="Genomic_DNA"/>
</dbReference>
<reference evidence="1 2" key="1">
    <citation type="journal article" date="2016" name="Nat. Commun.">
        <title>Thousands of microbial genomes shed light on interconnected biogeochemical processes in an aquifer system.</title>
        <authorList>
            <person name="Anantharaman K."/>
            <person name="Brown C.T."/>
            <person name="Hug L.A."/>
            <person name="Sharon I."/>
            <person name="Castelle C.J."/>
            <person name="Probst A.J."/>
            <person name="Thomas B.C."/>
            <person name="Singh A."/>
            <person name="Wilkins M.J."/>
            <person name="Karaoz U."/>
            <person name="Brodie E.L."/>
            <person name="Williams K.H."/>
            <person name="Hubbard S.S."/>
            <person name="Banfield J.F."/>
        </authorList>
    </citation>
    <scope>NUCLEOTIDE SEQUENCE [LARGE SCALE GENOMIC DNA]</scope>
</reference>
<accession>A0A1F6MAP1</accession>
<comment type="caution">
    <text evidence="1">The sequence shown here is derived from an EMBL/GenBank/DDBJ whole genome shotgun (WGS) entry which is preliminary data.</text>
</comment>
<name>A0A1F6MAP1_9BACT</name>
<organism evidence="1 2">
    <name type="scientific">Candidatus Magasanikbacteria bacterium RIFCSPHIGHO2_02_FULL_45_10</name>
    <dbReference type="NCBI Taxonomy" id="1798679"/>
    <lineage>
        <taxon>Bacteria</taxon>
        <taxon>Candidatus Magasanikiibacteriota</taxon>
    </lineage>
</organism>
<protein>
    <submittedName>
        <fullName evidence="1">Uncharacterized protein</fullName>
    </submittedName>
</protein>
<evidence type="ECO:0000313" key="2">
    <source>
        <dbReference type="Proteomes" id="UP000176413"/>
    </source>
</evidence>
<dbReference type="Proteomes" id="UP000176413">
    <property type="component" value="Unassembled WGS sequence"/>
</dbReference>
<sequence length="170" mass="19635">MSKLREIRQALKGYFNIVIVGDKEINYLPDRNEHFGQLVNIFVAARTGLYRASELQALMFTLIPTVAPTRFDNFSEERNDLKFGKLYFDEEIGEESLYRNITLSDDDLRQTNGFVDGKMEINKKIKLERRTLVRLYPNPAIAKNAAGHELNKERITMKDLVSAHHMASLE</sequence>
<gene>
    <name evidence="1" type="ORF">A3D53_02375</name>
</gene>
<dbReference type="AlphaFoldDB" id="A0A1F6MAP1"/>